<evidence type="ECO:0000313" key="9">
    <source>
        <dbReference type="EMBL" id="GIQ87793.1"/>
    </source>
</evidence>
<dbReference type="GO" id="GO:0006364">
    <property type="term" value="P:rRNA processing"/>
    <property type="evidence" value="ECO:0007669"/>
    <property type="project" value="UniProtKB-KW"/>
</dbReference>
<comment type="caution">
    <text evidence="9">The sequence shown here is derived from an EMBL/GenBank/DDBJ whole genome shotgun (WGS) entry which is preliminary data.</text>
</comment>
<dbReference type="InterPro" id="IPR036322">
    <property type="entry name" value="WD40_repeat_dom_sf"/>
</dbReference>
<dbReference type="PROSITE" id="PS50082">
    <property type="entry name" value="WD_REPEATS_2"/>
    <property type="match status" value="1"/>
</dbReference>
<accession>A0A9K3GLY8</accession>
<dbReference type="PANTHER" id="PTHR44215">
    <property type="entry name" value="WD REPEAT-CONTAINING PROTEIN 75"/>
    <property type="match status" value="1"/>
</dbReference>
<dbReference type="GO" id="GO:0032040">
    <property type="term" value="C:small-subunit processome"/>
    <property type="evidence" value="ECO:0007669"/>
    <property type="project" value="InterPro"/>
</dbReference>
<sequence>LKKSAKLTDRPHGRLHWHQGPVRGLVASPDNMGCISAGDEGVLVVWSFDSGRPRFIPRLGGPIAALTLSNRVPTSVSVSSSSVAARLLSEASGMIAAIRLSCNALVLYNMVTRREIARVSGIPSPVDGVAPHPFDVSDAVTPFMGNYILPGPPNTIMPLRLSAGSLSLSGNTLFRVIPRSDLGGRESRTQRRVRGCVSVNSRLVATLDTLPPPPPVPVRSDAVQMSAQVHSHLRRVENLKNRSNVATSTMLRVFTGASRPVNGQALTAEVLSVAAPHSVPVTRIAGGQNMIVTADVSGVVKCWSVSEAETPDAQAPYSIACSAVARLGSEVLCMSMSKCGTLLACLDTTGRLSVLSLPSLAIQMTFIVSTGLDTETEGVEGDYSLCFSVQSLRYLAVSLFGRVVLIDIVSETVETLESGGKAVRVCAFPGTVESGHSLLAVLRQGETDPETDEVSTDGYAVDLVSCETGRTLKTSPLPPAITSVHGITCTRRAVAVVADCAEAEGEGEGEGEGESASRVILRVSMGKEETAEEEEGKPSEKRALSAGAIALLGLSGSSVSRRTVLAKHDADTDMTMAGSTIGQFIQSLPELTYTPSLPSVAVITDALIEGFMAS</sequence>
<keyword evidence="3" id="KW-0698">rRNA processing</keyword>
<comment type="subcellular location">
    <subcellularLocation>
        <location evidence="1">Nucleus</location>
        <location evidence="1">Nucleolus</location>
    </subcellularLocation>
</comment>
<dbReference type="InterPro" id="IPR015943">
    <property type="entry name" value="WD40/YVTN_repeat-like_dom_sf"/>
</dbReference>
<dbReference type="GO" id="GO:0003723">
    <property type="term" value="F:RNA binding"/>
    <property type="evidence" value="ECO:0007669"/>
    <property type="project" value="InterPro"/>
</dbReference>
<evidence type="ECO:0000256" key="8">
    <source>
        <dbReference type="PROSITE-ProRule" id="PRU00221"/>
    </source>
</evidence>
<evidence type="ECO:0000256" key="2">
    <source>
        <dbReference type="ARBA" id="ARBA00022517"/>
    </source>
</evidence>
<dbReference type="InterPro" id="IPR001680">
    <property type="entry name" value="WD40_rpt"/>
</dbReference>
<evidence type="ECO:0000256" key="4">
    <source>
        <dbReference type="ARBA" id="ARBA00022574"/>
    </source>
</evidence>
<keyword evidence="2" id="KW-0690">Ribosome biogenesis</keyword>
<evidence type="ECO:0000256" key="7">
    <source>
        <dbReference type="ARBA" id="ARBA00023242"/>
    </source>
</evidence>
<keyword evidence="5" id="KW-0677">Repeat</keyword>
<dbReference type="SMART" id="SM00320">
    <property type="entry name" value="WD40"/>
    <property type="match status" value="3"/>
</dbReference>
<dbReference type="GO" id="GO:2000234">
    <property type="term" value="P:positive regulation of rRNA processing"/>
    <property type="evidence" value="ECO:0007669"/>
    <property type="project" value="TreeGrafter"/>
</dbReference>
<dbReference type="EMBL" id="BDIP01003501">
    <property type="protein sequence ID" value="GIQ87793.1"/>
    <property type="molecule type" value="Genomic_DNA"/>
</dbReference>
<feature type="non-terminal residue" evidence="9">
    <location>
        <position position="614"/>
    </location>
</feature>
<keyword evidence="7" id="KW-0539">Nucleus</keyword>
<gene>
    <name evidence="9" type="ORF">KIPB_009905</name>
</gene>
<keyword evidence="10" id="KW-1185">Reference proteome</keyword>
<keyword evidence="6" id="KW-0804">Transcription</keyword>
<dbReference type="Proteomes" id="UP000265618">
    <property type="component" value="Unassembled WGS sequence"/>
</dbReference>
<reference evidence="9 10" key="1">
    <citation type="journal article" date="2018" name="PLoS ONE">
        <title>The draft genome of Kipferlia bialata reveals reductive genome evolution in fornicate parasites.</title>
        <authorList>
            <person name="Tanifuji G."/>
            <person name="Takabayashi S."/>
            <person name="Kume K."/>
            <person name="Takagi M."/>
            <person name="Nakayama T."/>
            <person name="Kamikawa R."/>
            <person name="Inagaki Y."/>
            <person name="Hashimoto T."/>
        </authorList>
    </citation>
    <scope>NUCLEOTIDE SEQUENCE [LARGE SCALE GENOMIC DNA]</scope>
    <source>
        <strain evidence="9">NY0173</strain>
    </source>
</reference>
<proteinExistence type="predicted"/>
<evidence type="ECO:0000256" key="3">
    <source>
        <dbReference type="ARBA" id="ARBA00022552"/>
    </source>
</evidence>
<protein>
    <submittedName>
        <fullName evidence="9">Uncharacterized protein</fullName>
    </submittedName>
</protein>
<feature type="repeat" description="WD" evidence="8">
    <location>
        <begin position="15"/>
        <end position="56"/>
    </location>
</feature>
<dbReference type="OrthoDB" id="4096at2759"/>
<evidence type="ECO:0000313" key="10">
    <source>
        <dbReference type="Proteomes" id="UP000265618"/>
    </source>
</evidence>
<dbReference type="GO" id="GO:0045943">
    <property type="term" value="P:positive regulation of transcription by RNA polymerase I"/>
    <property type="evidence" value="ECO:0007669"/>
    <property type="project" value="InterPro"/>
</dbReference>
<dbReference type="Gene3D" id="2.130.10.10">
    <property type="entry name" value="YVTN repeat-like/Quinoprotein amine dehydrogenase"/>
    <property type="match status" value="2"/>
</dbReference>
<dbReference type="InterPro" id="IPR053826">
    <property type="entry name" value="WDR75"/>
</dbReference>
<dbReference type="AlphaFoldDB" id="A0A9K3GLY8"/>
<keyword evidence="4 8" id="KW-0853">WD repeat</keyword>
<evidence type="ECO:0000256" key="5">
    <source>
        <dbReference type="ARBA" id="ARBA00022737"/>
    </source>
</evidence>
<dbReference type="SUPFAM" id="SSF50978">
    <property type="entry name" value="WD40 repeat-like"/>
    <property type="match status" value="1"/>
</dbReference>
<evidence type="ECO:0000256" key="6">
    <source>
        <dbReference type="ARBA" id="ARBA00023163"/>
    </source>
</evidence>
<name>A0A9K3GLY8_9EUKA</name>
<evidence type="ECO:0000256" key="1">
    <source>
        <dbReference type="ARBA" id="ARBA00004604"/>
    </source>
</evidence>
<dbReference type="PANTHER" id="PTHR44215:SF1">
    <property type="entry name" value="WD REPEAT-CONTAINING PROTEIN 75"/>
    <property type="match status" value="1"/>
</dbReference>
<organism evidence="9 10">
    <name type="scientific">Kipferlia bialata</name>
    <dbReference type="NCBI Taxonomy" id="797122"/>
    <lineage>
        <taxon>Eukaryota</taxon>
        <taxon>Metamonada</taxon>
        <taxon>Carpediemonas-like organisms</taxon>
        <taxon>Kipferlia</taxon>
    </lineage>
</organism>